<dbReference type="PANTHER" id="PTHR43877:SF2">
    <property type="entry name" value="AMINOALKYLPHOSPHONATE N-ACETYLTRANSFERASE-RELATED"/>
    <property type="match status" value="1"/>
</dbReference>
<gene>
    <name evidence="4" type="ORF">EV196_105325</name>
</gene>
<dbReference type="AlphaFoldDB" id="A0A4R1RIQ8"/>
<keyword evidence="1 4" id="KW-0808">Transferase</keyword>
<dbReference type="InterPro" id="IPR016181">
    <property type="entry name" value="Acyl_CoA_acyltransferase"/>
</dbReference>
<dbReference type="OrthoDB" id="9796381at2"/>
<sequence>MIRKGTYVDIDKILETTNLCAAHLIEKNIFQWNEHYPNKEVFFEDLKRKELFVLEQHTNLIGCITISTFMDPFYEPLTWLTTNKNNLYIHRLAIHPNYQGHGYAQKLMSFAEAYARKNNFTSIRLDTFSQNTRNLTFYEQRGYTRLDGICFPKQSEYPFYCYELII</sequence>
<proteinExistence type="predicted"/>
<dbReference type="InterPro" id="IPR050832">
    <property type="entry name" value="Bact_Acetyltransf"/>
</dbReference>
<protein>
    <submittedName>
        <fullName evidence="4">Acetyltransferase (GNAT) family protein</fullName>
    </submittedName>
</protein>
<evidence type="ECO:0000256" key="1">
    <source>
        <dbReference type="ARBA" id="ARBA00022679"/>
    </source>
</evidence>
<dbReference type="GO" id="GO:0016747">
    <property type="term" value="F:acyltransferase activity, transferring groups other than amino-acyl groups"/>
    <property type="evidence" value="ECO:0007669"/>
    <property type="project" value="InterPro"/>
</dbReference>
<keyword evidence="5" id="KW-1185">Reference proteome</keyword>
<evidence type="ECO:0000256" key="2">
    <source>
        <dbReference type="ARBA" id="ARBA00023315"/>
    </source>
</evidence>
<dbReference type="Pfam" id="PF00583">
    <property type="entry name" value="Acetyltransf_1"/>
    <property type="match status" value="1"/>
</dbReference>
<dbReference type="EMBL" id="SLUP01000005">
    <property type="protein sequence ID" value="TCL65660.1"/>
    <property type="molecule type" value="Genomic_DNA"/>
</dbReference>
<organism evidence="4 5">
    <name type="scientific">Mariniflexile fucanivorans</name>
    <dbReference type="NCBI Taxonomy" id="264023"/>
    <lineage>
        <taxon>Bacteria</taxon>
        <taxon>Pseudomonadati</taxon>
        <taxon>Bacteroidota</taxon>
        <taxon>Flavobacteriia</taxon>
        <taxon>Flavobacteriales</taxon>
        <taxon>Flavobacteriaceae</taxon>
        <taxon>Mariniflexile</taxon>
    </lineage>
</organism>
<dbReference type="PROSITE" id="PS51186">
    <property type="entry name" value="GNAT"/>
    <property type="match status" value="1"/>
</dbReference>
<dbReference type="CDD" id="cd04301">
    <property type="entry name" value="NAT_SF"/>
    <property type="match status" value="1"/>
</dbReference>
<keyword evidence="2" id="KW-0012">Acyltransferase</keyword>
<dbReference type="PANTHER" id="PTHR43877">
    <property type="entry name" value="AMINOALKYLPHOSPHONATE N-ACETYLTRANSFERASE-RELATED-RELATED"/>
    <property type="match status" value="1"/>
</dbReference>
<comment type="caution">
    <text evidence="4">The sequence shown here is derived from an EMBL/GenBank/DDBJ whole genome shotgun (WGS) entry which is preliminary data.</text>
</comment>
<reference evidence="4 5" key="1">
    <citation type="submission" date="2019-03" db="EMBL/GenBank/DDBJ databases">
        <title>Genomic Encyclopedia of Type Strains, Phase IV (KMG-IV): sequencing the most valuable type-strain genomes for metagenomic binning, comparative biology and taxonomic classification.</title>
        <authorList>
            <person name="Goeker M."/>
        </authorList>
    </citation>
    <scope>NUCLEOTIDE SEQUENCE [LARGE SCALE GENOMIC DNA]</scope>
    <source>
        <strain evidence="4 5">DSM 18792</strain>
    </source>
</reference>
<feature type="domain" description="N-acetyltransferase" evidence="3">
    <location>
        <begin position="1"/>
        <end position="166"/>
    </location>
</feature>
<evidence type="ECO:0000313" key="5">
    <source>
        <dbReference type="Proteomes" id="UP000295455"/>
    </source>
</evidence>
<dbReference type="InterPro" id="IPR000182">
    <property type="entry name" value="GNAT_dom"/>
</dbReference>
<dbReference type="RefSeq" id="WP_132218060.1">
    <property type="nucleotide sequence ID" value="NZ_OX156936.1"/>
</dbReference>
<dbReference type="Gene3D" id="3.40.630.30">
    <property type="match status" value="1"/>
</dbReference>
<evidence type="ECO:0000313" key="4">
    <source>
        <dbReference type="EMBL" id="TCL65660.1"/>
    </source>
</evidence>
<name>A0A4R1RIQ8_9FLAO</name>
<accession>A0A4R1RIQ8</accession>
<dbReference type="Proteomes" id="UP000295455">
    <property type="component" value="Unassembled WGS sequence"/>
</dbReference>
<evidence type="ECO:0000259" key="3">
    <source>
        <dbReference type="PROSITE" id="PS51186"/>
    </source>
</evidence>
<dbReference type="SUPFAM" id="SSF55729">
    <property type="entry name" value="Acyl-CoA N-acyltransferases (Nat)"/>
    <property type="match status" value="1"/>
</dbReference>